<name>A0A6J7G380_9ZZZZ</name>
<organism evidence="1">
    <name type="scientific">freshwater metagenome</name>
    <dbReference type="NCBI Taxonomy" id="449393"/>
    <lineage>
        <taxon>unclassified sequences</taxon>
        <taxon>metagenomes</taxon>
        <taxon>ecological metagenomes</taxon>
    </lineage>
</organism>
<evidence type="ECO:0000313" key="1">
    <source>
        <dbReference type="EMBL" id="CAB4902521.1"/>
    </source>
</evidence>
<proteinExistence type="predicted"/>
<dbReference type="EMBL" id="CAFBML010000050">
    <property type="protein sequence ID" value="CAB4902521.1"/>
    <property type="molecule type" value="Genomic_DNA"/>
</dbReference>
<reference evidence="1" key="1">
    <citation type="submission" date="2020-05" db="EMBL/GenBank/DDBJ databases">
        <authorList>
            <person name="Chiriac C."/>
            <person name="Salcher M."/>
            <person name="Ghai R."/>
            <person name="Kavagutti S V."/>
        </authorList>
    </citation>
    <scope>NUCLEOTIDE SEQUENCE</scope>
</reference>
<sequence length="106" mass="12543">MNGNNLTLLSNRTQIVEFKCNLNEEQVREIDNYISLTPNIYNDLVFDKLKEMGVVFEVDTEWNETEDFFGDENPELKEVIHRLQSPLRINNFKFLSRDNSLDNEVE</sequence>
<protein>
    <submittedName>
        <fullName evidence="1">Unannotated protein</fullName>
    </submittedName>
</protein>
<dbReference type="AlphaFoldDB" id="A0A6J7G380"/>
<accession>A0A6J7G380</accession>
<gene>
    <name evidence="1" type="ORF">UFOPK3592_00530</name>
</gene>